<evidence type="ECO:0000256" key="1">
    <source>
        <dbReference type="SAM" id="MobiDB-lite"/>
    </source>
</evidence>
<keyword evidence="3" id="KW-1185">Reference proteome</keyword>
<feature type="compositionally biased region" description="Polar residues" evidence="1">
    <location>
        <begin position="105"/>
        <end position="116"/>
    </location>
</feature>
<dbReference type="PANTHER" id="PTHR48478">
    <property type="entry name" value="LECTIN-LIKE"/>
    <property type="match status" value="1"/>
</dbReference>
<dbReference type="Proteomes" id="UP001497516">
    <property type="component" value="Chromosome 7"/>
</dbReference>
<name>A0AAV2FVJ4_9ROSI</name>
<dbReference type="GO" id="GO:0030246">
    <property type="term" value="F:carbohydrate binding"/>
    <property type="evidence" value="ECO:0007669"/>
    <property type="project" value="InterPro"/>
</dbReference>
<feature type="compositionally biased region" description="Polar residues" evidence="1">
    <location>
        <begin position="16"/>
        <end position="28"/>
    </location>
</feature>
<feature type="compositionally biased region" description="Low complexity" evidence="1">
    <location>
        <begin position="90"/>
        <end position="104"/>
    </location>
</feature>
<sequence>MGTGWSQDDEAAAAASQLQQPTHQSTADRGQLPRQHSVQKQSEEKQSQGRQSENKSNTAERVGDGKFQEARNRTPAATQATQPIMGGGQLQRQHSQKQSQGNQSEAKQSENISNMVERSGDGKLGEAKNRASAATQVKLPHNWEAILREADTPIERSPDRQCNQLFSGVFLNKKSKKYWVDRNSNSNCFTLFARDLLITWADDPRYWHWPSVTETRDVTVEAAELLAVCWLEVHGNFDTAKLSPGTLYEVMFVIMLKDPAVGWEVPVNFRLTLPNRVKQEHKENLITKPRLQWIEIPVGEFRTSPENIGGNMEISMFEYEGGTWKKGLILKGVTIRPKSSTTLR</sequence>
<proteinExistence type="predicted"/>
<dbReference type="AlphaFoldDB" id="A0AAV2FVJ4"/>
<feature type="compositionally biased region" description="Basic and acidic residues" evidence="1">
    <location>
        <begin position="61"/>
        <end position="72"/>
    </location>
</feature>
<dbReference type="Pfam" id="PF14299">
    <property type="entry name" value="PP2"/>
    <property type="match status" value="1"/>
</dbReference>
<feature type="region of interest" description="Disordered" evidence="1">
    <location>
        <begin position="1"/>
        <end position="133"/>
    </location>
</feature>
<gene>
    <name evidence="2" type="ORF">LTRI10_LOCUS42395</name>
</gene>
<organism evidence="2 3">
    <name type="scientific">Linum trigynum</name>
    <dbReference type="NCBI Taxonomy" id="586398"/>
    <lineage>
        <taxon>Eukaryota</taxon>
        <taxon>Viridiplantae</taxon>
        <taxon>Streptophyta</taxon>
        <taxon>Embryophyta</taxon>
        <taxon>Tracheophyta</taxon>
        <taxon>Spermatophyta</taxon>
        <taxon>Magnoliopsida</taxon>
        <taxon>eudicotyledons</taxon>
        <taxon>Gunneridae</taxon>
        <taxon>Pentapetalae</taxon>
        <taxon>rosids</taxon>
        <taxon>fabids</taxon>
        <taxon>Malpighiales</taxon>
        <taxon>Linaceae</taxon>
        <taxon>Linum</taxon>
    </lineage>
</organism>
<evidence type="ECO:0000313" key="3">
    <source>
        <dbReference type="Proteomes" id="UP001497516"/>
    </source>
</evidence>
<protein>
    <submittedName>
        <fullName evidence="2">Uncharacterized protein</fullName>
    </submittedName>
</protein>
<feature type="compositionally biased region" description="Basic and acidic residues" evidence="1">
    <location>
        <begin position="118"/>
        <end position="129"/>
    </location>
</feature>
<dbReference type="PANTHER" id="PTHR48478:SF1">
    <property type="entry name" value="LECTIN-LIKE"/>
    <property type="match status" value="1"/>
</dbReference>
<accession>A0AAV2FVJ4</accession>
<dbReference type="EMBL" id="OZ034820">
    <property type="protein sequence ID" value="CAL1402389.1"/>
    <property type="molecule type" value="Genomic_DNA"/>
</dbReference>
<evidence type="ECO:0000313" key="2">
    <source>
        <dbReference type="EMBL" id="CAL1402389.1"/>
    </source>
</evidence>
<dbReference type="InterPro" id="IPR052147">
    <property type="entry name" value="PP2-like/Lectin"/>
</dbReference>
<dbReference type="InterPro" id="IPR025886">
    <property type="entry name" value="PP2-like"/>
</dbReference>
<reference evidence="2 3" key="1">
    <citation type="submission" date="2024-04" db="EMBL/GenBank/DDBJ databases">
        <authorList>
            <person name="Fracassetti M."/>
        </authorList>
    </citation>
    <scope>NUCLEOTIDE SEQUENCE [LARGE SCALE GENOMIC DNA]</scope>
</reference>